<comment type="caution">
    <text evidence="1">The sequence shown here is derived from an EMBL/GenBank/DDBJ whole genome shotgun (WGS) entry which is preliminary data.</text>
</comment>
<accession>A0A9Q3CPH2</accession>
<sequence length="99" mass="11818">MKTKDRDMLRCQIGIHKYRGNMTIIYKEVKSHTNEDGPRRWPLYNVKSNPAYDPEVAAKISTHLMEIYRRKNFRSSEWAPESDTQSVKILNEKEQRLSY</sequence>
<name>A0A9Q3CPH2_9BASI</name>
<dbReference type="AlphaFoldDB" id="A0A9Q3CPH2"/>
<evidence type="ECO:0000313" key="1">
    <source>
        <dbReference type="EMBL" id="MBW0486770.1"/>
    </source>
</evidence>
<dbReference type="Proteomes" id="UP000765509">
    <property type="component" value="Unassembled WGS sequence"/>
</dbReference>
<gene>
    <name evidence="1" type="ORF">O181_026485</name>
</gene>
<organism evidence="1 2">
    <name type="scientific">Austropuccinia psidii MF-1</name>
    <dbReference type="NCBI Taxonomy" id="1389203"/>
    <lineage>
        <taxon>Eukaryota</taxon>
        <taxon>Fungi</taxon>
        <taxon>Dikarya</taxon>
        <taxon>Basidiomycota</taxon>
        <taxon>Pucciniomycotina</taxon>
        <taxon>Pucciniomycetes</taxon>
        <taxon>Pucciniales</taxon>
        <taxon>Sphaerophragmiaceae</taxon>
        <taxon>Austropuccinia</taxon>
    </lineage>
</organism>
<proteinExistence type="predicted"/>
<evidence type="ECO:0000313" key="2">
    <source>
        <dbReference type="Proteomes" id="UP000765509"/>
    </source>
</evidence>
<reference evidence="1" key="1">
    <citation type="submission" date="2021-03" db="EMBL/GenBank/DDBJ databases">
        <title>Draft genome sequence of rust myrtle Austropuccinia psidii MF-1, a brazilian biotype.</title>
        <authorList>
            <person name="Quecine M.C."/>
            <person name="Pachon D.M.R."/>
            <person name="Bonatelli M.L."/>
            <person name="Correr F.H."/>
            <person name="Franceschini L.M."/>
            <person name="Leite T.F."/>
            <person name="Margarido G.R.A."/>
            <person name="Almeida C.A."/>
            <person name="Ferrarezi J.A."/>
            <person name="Labate C.A."/>
        </authorList>
    </citation>
    <scope>NUCLEOTIDE SEQUENCE</scope>
    <source>
        <strain evidence="1">MF-1</strain>
    </source>
</reference>
<keyword evidence="2" id="KW-1185">Reference proteome</keyword>
<protein>
    <submittedName>
        <fullName evidence="1">Uncharacterized protein</fullName>
    </submittedName>
</protein>
<dbReference type="OrthoDB" id="7555456at2759"/>
<dbReference type="EMBL" id="AVOT02008799">
    <property type="protein sequence ID" value="MBW0486770.1"/>
    <property type="molecule type" value="Genomic_DNA"/>
</dbReference>